<feature type="domain" description="ASCH" evidence="1">
    <location>
        <begin position="33"/>
        <end position="156"/>
    </location>
</feature>
<evidence type="ECO:0000259" key="1">
    <source>
        <dbReference type="SMART" id="SM01022"/>
    </source>
</evidence>
<dbReference type="SMART" id="SM01022">
    <property type="entry name" value="ASCH"/>
    <property type="match status" value="1"/>
</dbReference>
<protein>
    <submittedName>
        <fullName evidence="2">PUA-like domain-containing protein</fullName>
    </submittedName>
</protein>
<organism evidence="2 3">
    <name type="scientific">Podospora didyma</name>
    <dbReference type="NCBI Taxonomy" id="330526"/>
    <lineage>
        <taxon>Eukaryota</taxon>
        <taxon>Fungi</taxon>
        <taxon>Dikarya</taxon>
        <taxon>Ascomycota</taxon>
        <taxon>Pezizomycotina</taxon>
        <taxon>Sordariomycetes</taxon>
        <taxon>Sordariomycetidae</taxon>
        <taxon>Sordariales</taxon>
        <taxon>Podosporaceae</taxon>
        <taxon>Podospora</taxon>
    </lineage>
</organism>
<dbReference type="InterPro" id="IPR007374">
    <property type="entry name" value="ASCH_domain"/>
</dbReference>
<evidence type="ECO:0000313" key="2">
    <source>
        <dbReference type="EMBL" id="KAK3380785.1"/>
    </source>
</evidence>
<comment type="caution">
    <text evidence="2">The sequence shown here is derived from an EMBL/GenBank/DDBJ whole genome shotgun (WGS) entry which is preliminary data.</text>
</comment>
<dbReference type="PANTHER" id="PTHR39203:SF1">
    <property type="entry name" value="CYTOPLASMIC PROTEIN"/>
    <property type="match status" value="1"/>
</dbReference>
<dbReference type="InterPro" id="IPR009326">
    <property type="entry name" value="DUF984"/>
</dbReference>
<dbReference type="PANTHER" id="PTHR39203">
    <property type="entry name" value="CYTOPLASMIC PROTEIN-RELATED"/>
    <property type="match status" value="1"/>
</dbReference>
<dbReference type="InterPro" id="IPR015947">
    <property type="entry name" value="PUA-like_sf"/>
</dbReference>
<evidence type="ECO:0000313" key="3">
    <source>
        <dbReference type="Proteomes" id="UP001285441"/>
    </source>
</evidence>
<dbReference type="Pfam" id="PF04266">
    <property type="entry name" value="ASCH"/>
    <property type="match status" value="1"/>
</dbReference>
<accession>A0AAE0TVC4</accession>
<name>A0AAE0TVC4_9PEZI</name>
<dbReference type="Proteomes" id="UP001285441">
    <property type="component" value="Unassembled WGS sequence"/>
</dbReference>
<reference evidence="2" key="2">
    <citation type="submission" date="2023-06" db="EMBL/GenBank/DDBJ databases">
        <authorList>
            <consortium name="Lawrence Berkeley National Laboratory"/>
            <person name="Haridas S."/>
            <person name="Hensen N."/>
            <person name="Bonometti L."/>
            <person name="Westerberg I."/>
            <person name="Brannstrom I.O."/>
            <person name="Guillou S."/>
            <person name="Cros-Aarteil S."/>
            <person name="Calhoun S."/>
            <person name="Kuo A."/>
            <person name="Mondo S."/>
            <person name="Pangilinan J."/>
            <person name="Riley R."/>
            <person name="LaButti K."/>
            <person name="Andreopoulos B."/>
            <person name="Lipzen A."/>
            <person name="Chen C."/>
            <person name="Yanf M."/>
            <person name="Daum C."/>
            <person name="Ng V."/>
            <person name="Clum A."/>
            <person name="Steindorff A."/>
            <person name="Ohm R."/>
            <person name="Martin F."/>
            <person name="Silar P."/>
            <person name="Natvig D."/>
            <person name="Lalanne C."/>
            <person name="Gautier V."/>
            <person name="Ament-velasquez S.L."/>
            <person name="Kruys A."/>
            <person name="Hutchinson M.I."/>
            <person name="Powell A.J."/>
            <person name="Barry K."/>
            <person name="Miller A.N."/>
            <person name="Grigoriev I.V."/>
            <person name="Debuchy R."/>
            <person name="Gladieux P."/>
            <person name="Thoren M.H."/>
            <person name="Johannesson H."/>
        </authorList>
    </citation>
    <scope>NUCLEOTIDE SEQUENCE</scope>
    <source>
        <strain evidence="2">CBS 232.78</strain>
    </source>
</reference>
<sequence>MSAVDPNHPDVVSFMALVSTALGQFLPPPKDVFNFGHGDPLWADKTLQLAIQGKKTATTSWPTPDPLYWGVGDLSVILDGQGKPAALMRTTEFVKCKFKDVDKGFALAEAEGDYQSYREGHIKFYNEVQEMSKPEAERQVFGEESWVLCERFEVIYPTYEGEKKEWEAGHDEMRLKG</sequence>
<gene>
    <name evidence="2" type="ORF">B0H63DRAFT_474361</name>
</gene>
<dbReference type="EMBL" id="JAULSW010000005">
    <property type="protein sequence ID" value="KAK3380785.1"/>
    <property type="molecule type" value="Genomic_DNA"/>
</dbReference>
<dbReference type="AlphaFoldDB" id="A0AAE0TVC4"/>
<reference evidence="2" key="1">
    <citation type="journal article" date="2023" name="Mol. Phylogenet. Evol.">
        <title>Genome-scale phylogeny and comparative genomics of the fungal order Sordariales.</title>
        <authorList>
            <person name="Hensen N."/>
            <person name="Bonometti L."/>
            <person name="Westerberg I."/>
            <person name="Brannstrom I.O."/>
            <person name="Guillou S."/>
            <person name="Cros-Aarteil S."/>
            <person name="Calhoun S."/>
            <person name="Haridas S."/>
            <person name="Kuo A."/>
            <person name="Mondo S."/>
            <person name="Pangilinan J."/>
            <person name="Riley R."/>
            <person name="LaButti K."/>
            <person name="Andreopoulos B."/>
            <person name="Lipzen A."/>
            <person name="Chen C."/>
            <person name="Yan M."/>
            <person name="Daum C."/>
            <person name="Ng V."/>
            <person name="Clum A."/>
            <person name="Steindorff A."/>
            <person name="Ohm R.A."/>
            <person name="Martin F."/>
            <person name="Silar P."/>
            <person name="Natvig D.O."/>
            <person name="Lalanne C."/>
            <person name="Gautier V."/>
            <person name="Ament-Velasquez S.L."/>
            <person name="Kruys A."/>
            <person name="Hutchinson M.I."/>
            <person name="Powell A.J."/>
            <person name="Barry K."/>
            <person name="Miller A.N."/>
            <person name="Grigoriev I.V."/>
            <person name="Debuchy R."/>
            <person name="Gladieux P."/>
            <person name="Hiltunen Thoren M."/>
            <person name="Johannesson H."/>
        </authorList>
    </citation>
    <scope>NUCLEOTIDE SEQUENCE</scope>
    <source>
        <strain evidence="2">CBS 232.78</strain>
    </source>
</reference>
<dbReference type="SUPFAM" id="SSF88697">
    <property type="entry name" value="PUA domain-like"/>
    <property type="match status" value="1"/>
</dbReference>
<dbReference type="Gene3D" id="3.10.400.10">
    <property type="entry name" value="Sulfate adenylyltransferase"/>
    <property type="match status" value="1"/>
</dbReference>
<keyword evidence="3" id="KW-1185">Reference proteome</keyword>
<proteinExistence type="predicted"/>